<accession>A0AAU8N161</accession>
<dbReference type="RefSeq" id="WP_363800049.1">
    <property type="nucleotide sequence ID" value="NZ_CP159925.1"/>
</dbReference>
<reference evidence="1" key="1">
    <citation type="submission" date="2024-06" db="EMBL/GenBank/DDBJ databases">
        <authorList>
            <person name="Li S."/>
        </authorList>
    </citation>
    <scope>NUCLEOTIDE SEQUENCE</scope>
    <source>
        <strain evidence="1">SR10</strain>
    </source>
</reference>
<proteinExistence type="predicted"/>
<sequence length="57" mass="6328">MTKKAQNDQRIATNKIGQFKTKPDDLGRTELKPLDSRIYSGLAGAGHRLGGRQRVFS</sequence>
<dbReference type="AlphaFoldDB" id="A0AAU8N161"/>
<dbReference type="EMBL" id="CP159925">
    <property type="protein sequence ID" value="XCO76818.1"/>
    <property type="molecule type" value="Genomic_DNA"/>
</dbReference>
<name>A0AAU8N161_9GAMM</name>
<organism evidence="1">
    <name type="scientific">Lysobacter firmicutimachus</name>
    <dbReference type="NCBI Taxonomy" id="1792846"/>
    <lineage>
        <taxon>Bacteria</taxon>
        <taxon>Pseudomonadati</taxon>
        <taxon>Pseudomonadota</taxon>
        <taxon>Gammaproteobacteria</taxon>
        <taxon>Lysobacterales</taxon>
        <taxon>Lysobacteraceae</taxon>
        <taxon>Lysobacter</taxon>
    </lineage>
</organism>
<evidence type="ECO:0000313" key="1">
    <source>
        <dbReference type="EMBL" id="XCO76818.1"/>
    </source>
</evidence>
<protein>
    <submittedName>
        <fullName evidence="1">Uncharacterized protein</fullName>
    </submittedName>
</protein>
<gene>
    <name evidence="1" type="ORF">ABU614_08545</name>
</gene>